<feature type="domain" description="EGF-like" evidence="16">
    <location>
        <begin position="75"/>
        <end position="110"/>
    </location>
</feature>
<dbReference type="InterPro" id="IPR000742">
    <property type="entry name" value="EGF"/>
</dbReference>
<evidence type="ECO:0000256" key="5">
    <source>
        <dbReference type="ARBA" id="ARBA00022583"/>
    </source>
</evidence>
<evidence type="ECO:0000256" key="7">
    <source>
        <dbReference type="ARBA" id="ARBA00022729"/>
    </source>
</evidence>
<keyword evidence="11 14" id="KW-1015">Disulfide bond</keyword>
<keyword evidence="4 14" id="KW-0245">EGF-like domain</keyword>
<dbReference type="PANTHER" id="PTHR47333">
    <property type="entry name" value="VON WILLEBRAND FACTOR C AND EGF DOMAIN-CONTAINING PROTEIN"/>
    <property type="match status" value="1"/>
</dbReference>
<evidence type="ECO:0000313" key="18">
    <source>
        <dbReference type="Proteomes" id="UP000242188"/>
    </source>
</evidence>
<dbReference type="InterPro" id="IPR000152">
    <property type="entry name" value="EGF-type_Asp/Asn_hydroxyl_site"/>
</dbReference>
<dbReference type="GO" id="GO:0005509">
    <property type="term" value="F:calcium ion binding"/>
    <property type="evidence" value="ECO:0007669"/>
    <property type="project" value="InterPro"/>
</dbReference>
<dbReference type="PROSITE" id="PS00010">
    <property type="entry name" value="ASX_HYDROXYL"/>
    <property type="match status" value="4"/>
</dbReference>
<keyword evidence="18" id="KW-1185">Reference proteome</keyword>
<comment type="subcellular location">
    <subcellularLocation>
        <location evidence="1">Membrane</location>
        <topology evidence="1">Single-pass type I membrane protein</topology>
    </subcellularLocation>
    <subcellularLocation>
        <location evidence="2">Secreted</location>
    </subcellularLocation>
</comment>
<dbReference type="Proteomes" id="UP000242188">
    <property type="component" value="Unassembled WGS sequence"/>
</dbReference>
<evidence type="ECO:0000259" key="16">
    <source>
        <dbReference type="PROSITE" id="PS50026"/>
    </source>
</evidence>
<evidence type="ECO:0000256" key="14">
    <source>
        <dbReference type="PROSITE-ProRule" id="PRU00076"/>
    </source>
</evidence>
<dbReference type="InterPro" id="IPR049883">
    <property type="entry name" value="NOTCH1_EGF-like"/>
</dbReference>
<feature type="transmembrane region" description="Helical" evidence="15">
    <location>
        <begin position="601"/>
        <end position="624"/>
    </location>
</feature>
<keyword evidence="8" id="KW-0677">Repeat</keyword>
<keyword evidence="12" id="KW-0675">Receptor</keyword>
<dbReference type="Pfam" id="PF12662">
    <property type="entry name" value="cEGF"/>
    <property type="match status" value="3"/>
</dbReference>
<dbReference type="EMBL" id="NEDP02001165">
    <property type="protein sequence ID" value="OWF54007.1"/>
    <property type="molecule type" value="Genomic_DNA"/>
</dbReference>
<sequence>MTVEWEQICSQDVTKGDMRLALECYVQCILHVADACTDGTNGGCAHVCVDTRNGAYVCLCNSGYGLDSDGHNCTDIDECTEYGPCEQTCTNTVGSFECSCRAGFTLDNVTNSTCNDVDECTNTSLCTGQTCVNSYGSYHCVTSASGMAPDIPGDEEEKLGESILQTSVDACSDGTNGGCEHVCVTNKNGDYYCLCHDGYKLDIRGHNCTDVDDCTEYGPCDQTCINFPGTYTCGCREGYILDIDNFTCNAVDACSDGTNSGCEHVCVTNKNGAYDCLCHDGYKLDIRGHNCTDVDECTEYGPCDQTCINSPGTYTCGCREGYILDKDNFTCNAVDACSDGTNGGCEHVCATTRNGDYYCLCHDGYKLDIKGHNCTDVDECTEYGPCDQTCINFPGTYTCGCREGYILDIDNFTCNAVDACSDGTNGGCKHVCATTRNGDYYCLCHDGYKLDIKGHNCTDVDECTEYGPCDQTCINTPGTYTCGCHSGFMLDTDNTTCQDVNECDNSTTCPEPEVGVSVCINTHGSYYCLTFNERTSVVHEEQLLSDQSDDQSSLYDHEALPLQEDYLDDSHHRNGDQILEEATTVPDESMKSPESPTYGNLTLGVGFLAGALCVVLVGSVVFVIRKHRRALCWRRVEENNVLQA</sequence>
<name>A0A210QZ47_MIZYE</name>
<feature type="disulfide bond" evidence="14">
    <location>
        <begin position="297"/>
        <end position="307"/>
    </location>
</feature>
<dbReference type="OrthoDB" id="10045365at2759"/>
<evidence type="ECO:0000256" key="11">
    <source>
        <dbReference type="ARBA" id="ARBA00023157"/>
    </source>
</evidence>
<dbReference type="Pfam" id="PF07645">
    <property type="entry name" value="EGF_CA"/>
    <property type="match status" value="5"/>
</dbReference>
<dbReference type="InterPro" id="IPR009030">
    <property type="entry name" value="Growth_fac_rcpt_cys_sf"/>
</dbReference>
<feature type="disulfide bond" evidence="14">
    <location>
        <begin position="79"/>
        <end position="89"/>
    </location>
</feature>
<dbReference type="CDD" id="cd00054">
    <property type="entry name" value="EGF_CA"/>
    <property type="match status" value="1"/>
</dbReference>
<dbReference type="PROSITE" id="PS01186">
    <property type="entry name" value="EGF_2"/>
    <property type="match status" value="9"/>
</dbReference>
<evidence type="ECO:0000256" key="10">
    <source>
        <dbReference type="ARBA" id="ARBA00023136"/>
    </source>
</evidence>
<feature type="disulfide bond" evidence="14">
    <location>
        <begin position="463"/>
        <end position="473"/>
    </location>
</feature>
<proteinExistence type="predicted"/>
<dbReference type="SUPFAM" id="SSF57196">
    <property type="entry name" value="EGF/Laminin"/>
    <property type="match status" value="2"/>
</dbReference>
<dbReference type="GO" id="GO:0016020">
    <property type="term" value="C:membrane"/>
    <property type="evidence" value="ECO:0007669"/>
    <property type="project" value="UniProtKB-SubCell"/>
</dbReference>
<evidence type="ECO:0000256" key="9">
    <source>
        <dbReference type="ARBA" id="ARBA00022989"/>
    </source>
</evidence>
<dbReference type="InterPro" id="IPR026823">
    <property type="entry name" value="cEGF"/>
</dbReference>
<evidence type="ECO:0000313" key="17">
    <source>
        <dbReference type="EMBL" id="OWF54007.1"/>
    </source>
</evidence>
<dbReference type="SUPFAM" id="SSF57184">
    <property type="entry name" value="Growth factor receptor domain"/>
    <property type="match status" value="3"/>
</dbReference>
<dbReference type="AlphaFoldDB" id="A0A210QZ47"/>
<evidence type="ECO:0000256" key="2">
    <source>
        <dbReference type="ARBA" id="ARBA00004613"/>
    </source>
</evidence>
<gene>
    <name evidence="17" type="ORF">KP79_PYT15313</name>
</gene>
<evidence type="ECO:0000256" key="4">
    <source>
        <dbReference type="ARBA" id="ARBA00022536"/>
    </source>
</evidence>
<dbReference type="PROSITE" id="PS50026">
    <property type="entry name" value="EGF_3"/>
    <property type="match status" value="3"/>
</dbReference>
<reference evidence="17 18" key="1">
    <citation type="journal article" date="2017" name="Nat. Ecol. Evol.">
        <title>Scallop genome provides insights into evolution of bilaterian karyotype and development.</title>
        <authorList>
            <person name="Wang S."/>
            <person name="Zhang J."/>
            <person name="Jiao W."/>
            <person name="Li J."/>
            <person name="Xun X."/>
            <person name="Sun Y."/>
            <person name="Guo X."/>
            <person name="Huan P."/>
            <person name="Dong B."/>
            <person name="Zhang L."/>
            <person name="Hu X."/>
            <person name="Sun X."/>
            <person name="Wang J."/>
            <person name="Zhao C."/>
            <person name="Wang Y."/>
            <person name="Wang D."/>
            <person name="Huang X."/>
            <person name="Wang R."/>
            <person name="Lv J."/>
            <person name="Li Y."/>
            <person name="Zhang Z."/>
            <person name="Liu B."/>
            <person name="Lu W."/>
            <person name="Hui Y."/>
            <person name="Liang J."/>
            <person name="Zhou Z."/>
            <person name="Hou R."/>
            <person name="Li X."/>
            <person name="Liu Y."/>
            <person name="Li H."/>
            <person name="Ning X."/>
            <person name="Lin Y."/>
            <person name="Zhao L."/>
            <person name="Xing Q."/>
            <person name="Dou J."/>
            <person name="Li Y."/>
            <person name="Mao J."/>
            <person name="Guo H."/>
            <person name="Dou H."/>
            <person name="Li T."/>
            <person name="Mu C."/>
            <person name="Jiang W."/>
            <person name="Fu Q."/>
            <person name="Fu X."/>
            <person name="Miao Y."/>
            <person name="Liu J."/>
            <person name="Yu Q."/>
            <person name="Li R."/>
            <person name="Liao H."/>
            <person name="Li X."/>
            <person name="Kong Y."/>
            <person name="Jiang Z."/>
            <person name="Chourrout D."/>
            <person name="Li R."/>
            <person name="Bao Z."/>
        </authorList>
    </citation>
    <scope>NUCLEOTIDE SEQUENCE [LARGE SCALE GENOMIC DNA]</scope>
    <source>
        <strain evidence="17 18">PY_sf001</strain>
    </source>
</reference>
<dbReference type="GO" id="GO:0005576">
    <property type="term" value="C:extracellular region"/>
    <property type="evidence" value="ECO:0007669"/>
    <property type="project" value="UniProtKB-SubCell"/>
</dbReference>
<dbReference type="InterPro" id="IPR052080">
    <property type="entry name" value="vWF_C/EGF_Fibrillin"/>
</dbReference>
<organism evidence="17 18">
    <name type="scientific">Mizuhopecten yessoensis</name>
    <name type="common">Japanese scallop</name>
    <name type="synonym">Patinopecten yessoensis</name>
    <dbReference type="NCBI Taxonomy" id="6573"/>
    <lineage>
        <taxon>Eukaryota</taxon>
        <taxon>Metazoa</taxon>
        <taxon>Spiralia</taxon>
        <taxon>Lophotrochozoa</taxon>
        <taxon>Mollusca</taxon>
        <taxon>Bivalvia</taxon>
        <taxon>Autobranchia</taxon>
        <taxon>Pteriomorphia</taxon>
        <taxon>Pectinida</taxon>
        <taxon>Pectinoidea</taxon>
        <taxon>Pectinidae</taxon>
        <taxon>Mizuhopecten</taxon>
    </lineage>
</organism>
<keyword evidence="7" id="KW-0732">Signal</keyword>
<evidence type="ECO:0000256" key="1">
    <source>
        <dbReference type="ARBA" id="ARBA00004479"/>
    </source>
</evidence>
<keyword evidence="3" id="KW-0964">Secreted</keyword>
<protein>
    <submittedName>
        <fullName evidence="17">Fibrillin-2</fullName>
    </submittedName>
</protein>
<evidence type="ECO:0000256" key="6">
    <source>
        <dbReference type="ARBA" id="ARBA00022692"/>
    </source>
</evidence>
<dbReference type="GO" id="GO:0006897">
    <property type="term" value="P:endocytosis"/>
    <property type="evidence" value="ECO:0007669"/>
    <property type="project" value="UniProtKB-KW"/>
</dbReference>
<evidence type="ECO:0000256" key="8">
    <source>
        <dbReference type="ARBA" id="ARBA00022737"/>
    </source>
</evidence>
<accession>A0A210QZ47</accession>
<evidence type="ECO:0000256" key="3">
    <source>
        <dbReference type="ARBA" id="ARBA00022525"/>
    </source>
</evidence>
<evidence type="ECO:0000256" key="15">
    <source>
        <dbReference type="SAM" id="Phobius"/>
    </source>
</evidence>
<dbReference type="FunFam" id="2.10.25.10:FF:000009">
    <property type="entry name" value="Low-density lipoprotein receptor isoform 1"/>
    <property type="match status" value="5"/>
</dbReference>
<comment type="caution">
    <text evidence="14">Lacks conserved residue(s) required for the propagation of feature annotation.</text>
</comment>
<evidence type="ECO:0000256" key="12">
    <source>
        <dbReference type="ARBA" id="ARBA00023170"/>
    </source>
</evidence>
<dbReference type="InterPro" id="IPR001881">
    <property type="entry name" value="EGF-like_Ca-bd_dom"/>
</dbReference>
<evidence type="ECO:0000256" key="13">
    <source>
        <dbReference type="ARBA" id="ARBA00023180"/>
    </source>
</evidence>
<keyword evidence="5" id="KW-0254">Endocytosis</keyword>
<dbReference type="STRING" id="6573.A0A210QZ47"/>
<comment type="caution">
    <text evidence="17">The sequence shown here is derived from an EMBL/GenBank/DDBJ whole genome shotgun (WGS) entry which is preliminary data.</text>
</comment>
<dbReference type="InterPro" id="IPR018097">
    <property type="entry name" value="EGF_Ca-bd_CS"/>
</dbReference>
<dbReference type="SMART" id="SM00181">
    <property type="entry name" value="EGF"/>
    <property type="match status" value="10"/>
</dbReference>
<dbReference type="PROSITE" id="PS01187">
    <property type="entry name" value="EGF_CA"/>
    <property type="match status" value="5"/>
</dbReference>
<keyword evidence="13" id="KW-0325">Glycoprotein</keyword>
<feature type="domain" description="EGF-like" evidence="16">
    <location>
        <begin position="293"/>
        <end position="332"/>
    </location>
</feature>
<dbReference type="Gene3D" id="2.10.25.10">
    <property type="entry name" value="Laminin"/>
    <property type="match status" value="12"/>
</dbReference>
<dbReference type="PANTHER" id="PTHR47333:SF4">
    <property type="entry name" value="EGF-LIKE DOMAIN-CONTAINING PROTEIN"/>
    <property type="match status" value="1"/>
</dbReference>
<keyword evidence="10 15" id="KW-0472">Membrane</keyword>
<feature type="domain" description="EGF-like" evidence="16">
    <location>
        <begin position="459"/>
        <end position="498"/>
    </location>
</feature>
<dbReference type="SMART" id="SM00179">
    <property type="entry name" value="EGF_CA"/>
    <property type="match status" value="11"/>
</dbReference>
<keyword evidence="9 15" id="KW-1133">Transmembrane helix</keyword>
<keyword evidence="6 15" id="KW-0812">Transmembrane</keyword>